<proteinExistence type="predicted"/>
<gene>
    <name evidence="2" type="ORF">C0175_04770</name>
</gene>
<feature type="compositionally biased region" description="Acidic residues" evidence="1">
    <location>
        <begin position="468"/>
        <end position="477"/>
    </location>
</feature>
<dbReference type="EMBL" id="PNIX01000281">
    <property type="protein sequence ID" value="PMP81800.1"/>
    <property type="molecule type" value="Genomic_DNA"/>
</dbReference>
<dbReference type="Gene3D" id="3.40.50.300">
    <property type="entry name" value="P-loop containing nucleotide triphosphate hydrolases"/>
    <property type="match status" value="1"/>
</dbReference>
<protein>
    <submittedName>
        <fullName evidence="2">Uncharacterized protein</fullName>
    </submittedName>
</protein>
<feature type="compositionally biased region" description="Basic and acidic residues" evidence="1">
    <location>
        <begin position="484"/>
        <end position="494"/>
    </location>
</feature>
<evidence type="ECO:0000256" key="1">
    <source>
        <dbReference type="SAM" id="MobiDB-lite"/>
    </source>
</evidence>
<organism evidence="2 3">
    <name type="scientific">Caldisericum exile</name>
    <dbReference type="NCBI Taxonomy" id="693075"/>
    <lineage>
        <taxon>Bacteria</taxon>
        <taxon>Pseudomonadati</taxon>
        <taxon>Caldisericota/Cryosericota group</taxon>
        <taxon>Caldisericota</taxon>
        <taxon>Caldisericia</taxon>
        <taxon>Caldisericales</taxon>
        <taxon>Caldisericaceae</taxon>
        <taxon>Caldisericum</taxon>
    </lineage>
</organism>
<dbReference type="InterPro" id="IPR027417">
    <property type="entry name" value="P-loop_NTPase"/>
</dbReference>
<reference evidence="2 3" key="1">
    <citation type="submission" date="2018-01" db="EMBL/GenBank/DDBJ databases">
        <title>Metagenomic assembled genomes from two thermal pools in the Uzon Caldera, Kamchatka, Russia.</title>
        <authorList>
            <person name="Wilkins L."/>
            <person name="Ettinger C."/>
        </authorList>
    </citation>
    <scope>NUCLEOTIDE SEQUENCE [LARGE SCALE GENOMIC DNA]</scope>
    <source>
        <strain evidence="2">ARK-10</strain>
    </source>
</reference>
<name>A0A2J6X5H1_9BACT</name>
<evidence type="ECO:0000313" key="3">
    <source>
        <dbReference type="Proteomes" id="UP000236910"/>
    </source>
</evidence>
<dbReference type="SUPFAM" id="SSF52540">
    <property type="entry name" value="P-loop containing nucleoside triphosphate hydrolases"/>
    <property type="match status" value="1"/>
</dbReference>
<dbReference type="Proteomes" id="UP000236910">
    <property type="component" value="Unassembled WGS sequence"/>
</dbReference>
<evidence type="ECO:0000313" key="2">
    <source>
        <dbReference type="EMBL" id="PMP81800.1"/>
    </source>
</evidence>
<accession>A0A2J6X5H1</accession>
<sequence>MPENGRRPEDIGQGKKFKGIGAEKYWYDAVDRIRWYLENNEYPLSSFYLERDFTELFQLIRTEVDHIITYEGYDALPEYSKKFVKAWRDLFIEESGEEAVIEYEKEIGPIYNQLSPFHSEYEHKANLEQYFRRLYLLMKFGIESGPYSFKEREAPWQEIRNELKFPVDSSLKDNDMVRQLAQYIKEDREDDISFNSSLIWATNYLNYLNALKNKSVHLEFRKFIENSDRGPDNSFPNFIKSELLRTGMVSTIYGKNGTGKSHFLSWLITRILIIFPNWDVYTNLPFFWFDHPSLKDLSLPNVFRITSMSEMLYFSAISVLNHRIPVVLIDEMDQVIDSRRWNSKENRTWEKFMNIERHLKIRGPLLIYHNTLLMPKPIREKRVTNFIFLMTRENGIGILRNCDHRQKYMISGFAIPYSTLGTFSFLIDIDMQKLLDNIQTTEIYESAKFIRDHINEFKFDVIKEREEELAEPEEEMNENNQEISPKDQAKEISKRLRKKGKEK</sequence>
<dbReference type="AlphaFoldDB" id="A0A2J6X5H1"/>
<comment type="caution">
    <text evidence="2">The sequence shown here is derived from an EMBL/GenBank/DDBJ whole genome shotgun (WGS) entry which is preliminary data.</text>
</comment>
<feature type="region of interest" description="Disordered" evidence="1">
    <location>
        <begin position="468"/>
        <end position="503"/>
    </location>
</feature>